<dbReference type="AlphaFoldDB" id="A0A914H084"/>
<evidence type="ECO:0000313" key="2">
    <source>
        <dbReference type="WBParaSite" id="Gr19_v10_g12738.t1"/>
    </source>
</evidence>
<reference evidence="2" key="1">
    <citation type="submission" date="2022-11" db="UniProtKB">
        <authorList>
            <consortium name="WormBaseParasite"/>
        </authorList>
    </citation>
    <scope>IDENTIFICATION</scope>
</reference>
<evidence type="ECO:0000313" key="1">
    <source>
        <dbReference type="Proteomes" id="UP000887572"/>
    </source>
</evidence>
<organism evidence="1 2">
    <name type="scientific">Globodera rostochiensis</name>
    <name type="common">Golden nematode worm</name>
    <name type="synonym">Heterodera rostochiensis</name>
    <dbReference type="NCBI Taxonomy" id="31243"/>
    <lineage>
        <taxon>Eukaryota</taxon>
        <taxon>Metazoa</taxon>
        <taxon>Ecdysozoa</taxon>
        <taxon>Nematoda</taxon>
        <taxon>Chromadorea</taxon>
        <taxon>Rhabditida</taxon>
        <taxon>Tylenchina</taxon>
        <taxon>Tylenchomorpha</taxon>
        <taxon>Tylenchoidea</taxon>
        <taxon>Heteroderidae</taxon>
        <taxon>Heteroderinae</taxon>
        <taxon>Globodera</taxon>
    </lineage>
</organism>
<sequence length="159" mass="17729">MENQEINSRKNKKELEHEVLIRLPQVKRRRGCQILALRTQRSDVKCRGRMHTSLNDVHGVPGLSLFADGEDTSDLRACLTYCSSVGQHSNRASPPSTEQAIVGALQAKHPAVRRQLACSIYINMDKNGNESPQIKLYNTCRVLAVCPHDYVTGFLASSI</sequence>
<protein>
    <submittedName>
        <fullName evidence="2">Uncharacterized protein</fullName>
    </submittedName>
</protein>
<keyword evidence="1" id="KW-1185">Reference proteome</keyword>
<dbReference type="Proteomes" id="UP000887572">
    <property type="component" value="Unplaced"/>
</dbReference>
<dbReference type="WBParaSite" id="Gr19_v10_g12738.t1">
    <property type="protein sequence ID" value="Gr19_v10_g12738.t1"/>
    <property type="gene ID" value="Gr19_v10_g12738"/>
</dbReference>
<accession>A0A914H084</accession>
<name>A0A914H084_GLORO</name>
<proteinExistence type="predicted"/>